<evidence type="ECO:0000256" key="1">
    <source>
        <dbReference type="ARBA" id="ARBA00022723"/>
    </source>
</evidence>
<dbReference type="GO" id="GO:0000978">
    <property type="term" value="F:RNA polymerase II cis-regulatory region sequence-specific DNA binding"/>
    <property type="evidence" value="ECO:0007669"/>
    <property type="project" value="TreeGrafter"/>
</dbReference>
<dbReference type="PANTHER" id="PTHR23235">
    <property type="entry name" value="KRUEPPEL-LIKE TRANSCRIPTION FACTOR"/>
    <property type="match status" value="1"/>
</dbReference>
<evidence type="ECO:0000313" key="8">
    <source>
        <dbReference type="Proteomes" id="UP001178508"/>
    </source>
</evidence>
<evidence type="ECO:0000259" key="6">
    <source>
        <dbReference type="PROSITE" id="PS50157"/>
    </source>
</evidence>
<gene>
    <name evidence="7" type="ORF">XNOV1_A029702</name>
</gene>
<dbReference type="PROSITE" id="PS00028">
    <property type="entry name" value="ZINC_FINGER_C2H2_1"/>
    <property type="match status" value="3"/>
</dbReference>
<dbReference type="SMART" id="SM00355">
    <property type="entry name" value="ZnF_C2H2"/>
    <property type="match status" value="3"/>
</dbReference>
<keyword evidence="2" id="KW-0677">Repeat</keyword>
<dbReference type="PANTHER" id="PTHR23235:SF120">
    <property type="entry name" value="KRUPPEL-LIKE FACTOR 15"/>
    <property type="match status" value="1"/>
</dbReference>
<dbReference type="EMBL" id="OY660866">
    <property type="protein sequence ID" value="CAJ1052955.1"/>
    <property type="molecule type" value="Genomic_DNA"/>
</dbReference>
<dbReference type="PROSITE" id="PS50157">
    <property type="entry name" value="ZINC_FINGER_C2H2_2"/>
    <property type="match status" value="3"/>
</dbReference>
<feature type="domain" description="C2H2-type" evidence="6">
    <location>
        <begin position="297"/>
        <end position="324"/>
    </location>
</feature>
<evidence type="ECO:0000256" key="3">
    <source>
        <dbReference type="ARBA" id="ARBA00022771"/>
    </source>
</evidence>
<dbReference type="FunFam" id="3.30.160.60:FF:000624">
    <property type="entry name" value="zinc finger protein 697"/>
    <property type="match status" value="1"/>
</dbReference>
<evidence type="ECO:0000256" key="4">
    <source>
        <dbReference type="ARBA" id="ARBA00022833"/>
    </source>
</evidence>
<dbReference type="FunFam" id="3.30.160.60:FF:000446">
    <property type="entry name" value="Zinc finger protein"/>
    <property type="match status" value="1"/>
</dbReference>
<dbReference type="InterPro" id="IPR036236">
    <property type="entry name" value="Znf_C2H2_sf"/>
</dbReference>
<dbReference type="Gene3D" id="3.30.160.60">
    <property type="entry name" value="Classic Zinc Finger"/>
    <property type="match status" value="3"/>
</dbReference>
<keyword evidence="8" id="KW-1185">Reference proteome</keyword>
<protein>
    <submittedName>
        <fullName evidence="7">Zinc finger protein ZFMSA12A-like</fullName>
    </submittedName>
</protein>
<name>A0AAV1EW94_XYRNO</name>
<dbReference type="InterPro" id="IPR013087">
    <property type="entry name" value="Znf_C2H2_type"/>
</dbReference>
<dbReference type="GO" id="GO:0008270">
    <property type="term" value="F:zinc ion binding"/>
    <property type="evidence" value="ECO:0007669"/>
    <property type="project" value="UniProtKB-KW"/>
</dbReference>
<dbReference type="Pfam" id="PF00096">
    <property type="entry name" value="zf-C2H2"/>
    <property type="match status" value="2"/>
</dbReference>
<evidence type="ECO:0000313" key="7">
    <source>
        <dbReference type="EMBL" id="CAJ1052955.1"/>
    </source>
</evidence>
<evidence type="ECO:0000256" key="5">
    <source>
        <dbReference type="PROSITE-ProRule" id="PRU00042"/>
    </source>
</evidence>
<dbReference type="AlphaFoldDB" id="A0AAV1EW94"/>
<keyword evidence="4" id="KW-0862">Zinc</keyword>
<dbReference type="Proteomes" id="UP001178508">
    <property type="component" value="Chromosome 3"/>
</dbReference>
<proteinExistence type="predicted"/>
<sequence>MHTSTVMDGMSRFQSQLSSIMEKLVVSAVTEINQLMCEYCTVLRVQLSRERQDSSAVSETPMLHRADTGFMRDSQLGNNEEELQQQVGQMKSKGTTDKQEERTLRPIDCKFEPNTVKSEDPSVEQLRLTGAPPALSATCLQVGENLPHQISQSCSEPPEASKDLHTDYNPSVEMQCRLSLSPSAAQFTDLGFQIKREAESPDLQTQGEDVNLSFELQQGILGQMYTESVAFPAGSSVSDTPVPTCFSSLQQSDNQRVLRVLTIPELSPDRLYPADRETPSHQFERRRAAQYRTPGRFKCDFCGKGFPFLSAMKGHRLSHTRERDQVCGQCGMTFIRRSHLKRHEMLHAGVKPFTCQVCGRSFTRQAHLSSHMKTHSM</sequence>
<organism evidence="7 8">
    <name type="scientific">Xyrichtys novacula</name>
    <name type="common">Pearly razorfish</name>
    <name type="synonym">Hemipteronotus novacula</name>
    <dbReference type="NCBI Taxonomy" id="13765"/>
    <lineage>
        <taxon>Eukaryota</taxon>
        <taxon>Metazoa</taxon>
        <taxon>Chordata</taxon>
        <taxon>Craniata</taxon>
        <taxon>Vertebrata</taxon>
        <taxon>Euteleostomi</taxon>
        <taxon>Actinopterygii</taxon>
        <taxon>Neopterygii</taxon>
        <taxon>Teleostei</taxon>
        <taxon>Neoteleostei</taxon>
        <taxon>Acanthomorphata</taxon>
        <taxon>Eupercaria</taxon>
        <taxon>Labriformes</taxon>
        <taxon>Labridae</taxon>
        <taxon>Xyrichtys</taxon>
    </lineage>
</organism>
<keyword evidence="3 5" id="KW-0863">Zinc-finger</keyword>
<dbReference type="SUPFAM" id="SSF57667">
    <property type="entry name" value="beta-beta-alpha zinc fingers"/>
    <property type="match status" value="2"/>
</dbReference>
<dbReference type="GO" id="GO:0000981">
    <property type="term" value="F:DNA-binding transcription factor activity, RNA polymerase II-specific"/>
    <property type="evidence" value="ECO:0007669"/>
    <property type="project" value="TreeGrafter"/>
</dbReference>
<feature type="domain" description="C2H2-type" evidence="6">
    <location>
        <begin position="353"/>
        <end position="377"/>
    </location>
</feature>
<reference evidence="7" key="1">
    <citation type="submission" date="2023-08" db="EMBL/GenBank/DDBJ databases">
        <authorList>
            <person name="Alioto T."/>
            <person name="Alioto T."/>
            <person name="Gomez Garrido J."/>
        </authorList>
    </citation>
    <scope>NUCLEOTIDE SEQUENCE</scope>
</reference>
<keyword evidence="1" id="KW-0479">Metal-binding</keyword>
<accession>A0AAV1EW94</accession>
<feature type="domain" description="C2H2-type" evidence="6">
    <location>
        <begin position="325"/>
        <end position="352"/>
    </location>
</feature>
<evidence type="ECO:0000256" key="2">
    <source>
        <dbReference type="ARBA" id="ARBA00022737"/>
    </source>
</evidence>